<keyword evidence="3" id="KW-1185">Reference proteome</keyword>
<dbReference type="VEuPathDB" id="VectorBase:AMEM005717"/>
<proteinExistence type="predicted"/>
<feature type="compositionally biased region" description="Polar residues" evidence="1">
    <location>
        <begin position="95"/>
        <end position="105"/>
    </location>
</feature>
<feature type="region of interest" description="Disordered" evidence="1">
    <location>
        <begin position="91"/>
        <end position="112"/>
    </location>
</feature>
<evidence type="ECO:0000313" key="3">
    <source>
        <dbReference type="Proteomes" id="UP000075903"/>
    </source>
</evidence>
<dbReference type="AlphaFoldDB" id="A0A182UY90"/>
<evidence type="ECO:0000313" key="2">
    <source>
        <dbReference type="EnsemblMetazoa" id="AMEM005717-PA"/>
    </source>
</evidence>
<dbReference type="EnsemblMetazoa" id="AMEM005717-RA">
    <property type="protein sequence ID" value="AMEM005717-PA"/>
    <property type="gene ID" value="AMEM005717"/>
</dbReference>
<sequence>MALAVNCEPPLLGVSECCKYFIETNTDDRPSESFAVVQQHRAFSCGKSDGKCFTKTGLTVTIFRAESAAAAAGIAVVPLLTSTCAKTIEKGQARPQASTTHQTPAPSRAVHGPGCCSHPSIISHGTRSLQHCSLQLRA</sequence>
<accession>A0A182UY90</accession>
<reference evidence="2" key="1">
    <citation type="submission" date="2020-05" db="UniProtKB">
        <authorList>
            <consortium name="EnsemblMetazoa"/>
        </authorList>
    </citation>
    <scope>IDENTIFICATION</scope>
    <source>
        <strain evidence="2">MAF</strain>
    </source>
</reference>
<dbReference type="Proteomes" id="UP000075903">
    <property type="component" value="Unassembled WGS sequence"/>
</dbReference>
<name>A0A182UY90_ANOME</name>
<protein>
    <submittedName>
        <fullName evidence="2">Uncharacterized protein</fullName>
    </submittedName>
</protein>
<organism evidence="2 3">
    <name type="scientific">Anopheles merus</name>
    <name type="common">Mosquito</name>
    <dbReference type="NCBI Taxonomy" id="30066"/>
    <lineage>
        <taxon>Eukaryota</taxon>
        <taxon>Metazoa</taxon>
        <taxon>Ecdysozoa</taxon>
        <taxon>Arthropoda</taxon>
        <taxon>Hexapoda</taxon>
        <taxon>Insecta</taxon>
        <taxon>Pterygota</taxon>
        <taxon>Neoptera</taxon>
        <taxon>Endopterygota</taxon>
        <taxon>Diptera</taxon>
        <taxon>Nematocera</taxon>
        <taxon>Culicoidea</taxon>
        <taxon>Culicidae</taxon>
        <taxon>Anophelinae</taxon>
        <taxon>Anopheles</taxon>
    </lineage>
</organism>
<evidence type="ECO:0000256" key="1">
    <source>
        <dbReference type="SAM" id="MobiDB-lite"/>
    </source>
</evidence>